<organism evidence="3">
    <name type="scientific">uncultured Alphaproteobacteria bacterium</name>
    <dbReference type="NCBI Taxonomy" id="91750"/>
    <lineage>
        <taxon>Bacteria</taxon>
        <taxon>Pseudomonadati</taxon>
        <taxon>Pseudomonadota</taxon>
        <taxon>Alphaproteobacteria</taxon>
        <taxon>environmental samples</taxon>
    </lineage>
</organism>
<protein>
    <recommendedName>
        <fullName evidence="2">ATP synthase F1 complex delta/epsilon subunit N-terminal domain-containing protein</fullName>
    </recommendedName>
</protein>
<proteinExistence type="predicted"/>
<dbReference type="InterPro" id="IPR020546">
    <property type="entry name" value="ATP_synth_F1_dsu/esu_N"/>
</dbReference>
<name>A0A6G8F320_9PROT</name>
<keyword evidence="1" id="KW-0139">CF(1)</keyword>
<sequence>MAEVSYKLVQPEKTVDAGKAWGVVLPCAENNLTVITGRAPSLVLLEDGLLRVIDESGKTLSSFLIRKGMATIADDHCLVASETIIPADGISLDEALEKAKTDSFYQTVVDYLVSVKK</sequence>
<reference evidence="3" key="1">
    <citation type="journal article" date="2020" name="J. ISSAAS">
        <title>Lactobacilli and other gastrointestinal microbiota of Peromyscus leucopus, reservoir host for agents of Lyme disease and other zoonoses in North America.</title>
        <authorList>
            <person name="Milovic A."/>
            <person name="Bassam K."/>
            <person name="Shao H."/>
            <person name="Chatzistamou I."/>
            <person name="Tufts D.M."/>
            <person name="Diuk-Wasser M."/>
            <person name="Barbour A.G."/>
        </authorList>
    </citation>
    <scope>NUCLEOTIDE SEQUENCE</scope>
    <source>
        <strain evidence="3">LL90</strain>
    </source>
</reference>
<dbReference type="AlphaFoldDB" id="A0A6G8F320"/>
<dbReference type="SUPFAM" id="SSF51344">
    <property type="entry name" value="Epsilon subunit of F1F0-ATP synthase N-terminal domain"/>
    <property type="match status" value="1"/>
</dbReference>
<dbReference type="GO" id="GO:0015986">
    <property type="term" value="P:proton motive force-driven ATP synthesis"/>
    <property type="evidence" value="ECO:0007669"/>
    <property type="project" value="InterPro"/>
</dbReference>
<dbReference type="Pfam" id="PF02823">
    <property type="entry name" value="ATP-synt_DE_N"/>
    <property type="match status" value="1"/>
</dbReference>
<dbReference type="InterPro" id="IPR036771">
    <property type="entry name" value="ATPsynth_dsu/esu_N"/>
</dbReference>
<evidence type="ECO:0000259" key="2">
    <source>
        <dbReference type="Pfam" id="PF02823"/>
    </source>
</evidence>
<dbReference type="EMBL" id="MN990732">
    <property type="protein sequence ID" value="QIM10700.1"/>
    <property type="molecule type" value="Genomic_DNA"/>
</dbReference>
<dbReference type="GO" id="GO:0045259">
    <property type="term" value="C:proton-transporting ATP synthase complex"/>
    <property type="evidence" value="ECO:0007669"/>
    <property type="project" value="UniProtKB-KW"/>
</dbReference>
<gene>
    <name evidence="3" type="ORF">PlAlph_5920</name>
</gene>
<feature type="domain" description="ATP synthase F1 complex delta/epsilon subunit N-terminal" evidence="2">
    <location>
        <begin position="6"/>
        <end position="83"/>
    </location>
</feature>
<dbReference type="Gene3D" id="2.60.15.10">
    <property type="entry name" value="F0F1 ATP synthase delta/epsilon subunit, N-terminal"/>
    <property type="match status" value="1"/>
</dbReference>
<evidence type="ECO:0000256" key="1">
    <source>
        <dbReference type="ARBA" id="ARBA00023196"/>
    </source>
</evidence>
<evidence type="ECO:0000313" key="3">
    <source>
        <dbReference type="EMBL" id="QIM10700.1"/>
    </source>
</evidence>
<keyword evidence="1" id="KW-0066">ATP synthesis</keyword>
<accession>A0A6G8F320</accession>